<proteinExistence type="inferred from homology"/>
<organism evidence="7 8">
    <name type="scientific">Pagothenia borchgrevinki</name>
    <name type="common">Bald rockcod</name>
    <name type="synonym">Trematomus borchgrevinki</name>
    <dbReference type="NCBI Taxonomy" id="8213"/>
    <lineage>
        <taxon>Eukaryota</taxon>
        <taxon>Metazoa</taxon>
        <taxon>Chordata</taxon>
        <taxon>Craniata</taxon>
        <taxon>Vertebrata</taxon>
        <taxon>Euteleostomi</taxon>
        <taxon>Actinopterygii</taxon>
        <taxon>Neopterygii</taxon>
        <taxon>Teleostei</taxon>
        <taxon>Neoteleostei</taxon>
        <taxon>Acanthomorphata</taxon>
        <taxon>Eupercaria</taxon>
        <taxon>Perciformes</taxon>
        <taxon>Notothenioidei</taxon>
        <taxon>Nototheniidae</taxon>
        <taxon>Pagothenia</taxon>
    </lineage>
</organism>
<dbReference type="SMART" id="SM00068">
    <property type="entry name" value="GHB"/>
    <property type="match status" value="1"/>
</dbReference>
<dbReference type="InterPro" id="IPR006208">
    <property type="entry name" value="Glyco_hormone_CN"/>
</dbReference>
<reference evidence="7 8" key="2">
    <citation type="journal article" date="2024" name="G3 (Bethesda)">
        <title>The genome of the cryopelagic Antarctic bald notothen, Trematomus borchgrevinki.</title>
        <authorList>
            <person name="Rayamajhi N."/>
            <person name="Rivera-Colon A.G."/>
            <person name="Minhas B.F."/>
            <person name="Cheng C.C."/>
            <person name="Catchen J.M."/>
        </authorList>
    </citation>
    <scope>NUCLEOTIDE SEQUENCE [LARGE SCALE GENOMIC DNA]</scope>
    <source>
        <strain evidence="7">AGRC-2024</strain>
    </source>
</reference>
<reference evidence="7 8" key="1">
    <citation type="journal article" date="2022" name="G3 (Bethesda)">
        <title>Evaluating Illumina-, Nanopore-, and PacBio-based genome assembly strategies with the bald notothen, Trematomus borchgrevinki.</title>
        <authorList>
            <person name="Rayamajhi N."/>
            <person name="Cheng C.C."/>
            <person name="Catchen J.M."/>
        </authorList>
    </citation>
    <scope>NUCLEOTIDE SEQUENCE [LARGE SCALE GENOMIC DNA]</scope>
    <source>
        <strain evidence="7">AGRC-2024</strain>
    </source>
</reference>
<dbReference type="SUPFAM" id="SSF57501">
    <property type="entry name" value="Cystine-knot cytokines"/>
    <property type="match status" value="1"/>
</dbReference>
<evidence type="ECO:0000256" key="3">
    <source>
        <dbReference type="ARBA" id="ARBA00022525"/>
    </source>
</evidence>
<evidence type="ECO:0000259" key="6">
    <source>
        <dbReference type="Pfam" id="PF00007"/>
    </source>
</evidence>
<gene>
    <name evidence="7" type="ORF">OYC64_015884</name>
</gene>
<comment type="caution">
    <text evidence="7">The sequence shown here is derived from an EMBL/GenBank/DDBJ whole genome shotgun (WGS) entry which is preliminary data.</text>
</comment>
<dbReference type="Proteomes" id="UP001619887">
    <property type="component" value="Unassembled WGS sequence"/>
</dbReference>
<comment type="similarity">
    <text evidence="2">Belongs to the glycoprotein hormones subunit beta family.</text>
</comment>
<evidence type="ECO:0000313" key="7">
    <source>
        <dbReference type="EMBL" id="KAL3065833.1"/>
    </source>
</evidence>
<evidence type="ECO:0000256" key="2">
    <source>
        <dbReference type="ARBA" id="ARBA00006552"/>
    </source>
</evidence>
<dbReference type="InterPro" id="IPR029034">
    <property type="entry name" value="Cystine-knot_cytokine"/>
</dbReference>
<keyword evidence="4" id="KW-1015">Disulfide bond</keyword>
<accession>A0ABD2HIA8</accession>
<evidence type="ECO:0000256" key="5">
    <source>
        <dbReference type="SAM" id="SignalP"/>
    </source>
</evidence>
<dbReference type="EMBL" id="JBIYXZ010002069">
    <property type="protein sequence ID" value="KAL3065833.1"/>
    <property type="molecule type" value="Genomic_DNA"/>
</dbReference>
<feature type="signal peptide" evidence="5">
    <location>
        <begin position="1"/>
        <end position="16"/>
    </location>
</feature>
<feature type="chain" id="PRO_5044753557" description="Glycoprotein hormone subunit beta domain-containing protein" evidence="5">
    <location>
        <begin position="17"/>
        <end position="123"/>
    </location>
</feature>
<comment type="subcellular location">
    <subcellularLocation>
        <location evidence="1">Secreted</location>
    </subcellularLocation>
</comment>
<dbReference type="AlphaFoldDB" id="A0ABD2HIA8"/>
<name>A0ABD2HIA8_PAGBO</name>
<dbReference type="Gene3D" id="2.10.90.10">
    <property type="entry name" value="Cystine-knot cytokines"/>
    <property type="match status" value="1"/>
</dbReference>
<keyword evidence="8" id="KW-1185">Reference proteome</keyword>
<keyword evidence="5" id="KW-0732">Signal</keyword>
<dbReference type="InterPro" id="IPR001545">
    <property type="entry name" value="Gonadotropin_bsu"/>
</dbReference>
<evidence type="ECO:0000256" key="4">
    <source>
        <dbReference type="ARBA" id="ARBA00023157"/>
    </source>
</evidence>
<sequence>MMQLVVMAAVLALAGARQPCRCSCNQTSVPITVWGCGIKKEIDTTICVGQCPYKDSFWPEERYGETVVQKTCNGDWSYKVTHIDGCAEPVSYPVASNCNCKMCDGENTSCKRYYGDLNSCLSF</sequence>
<protein>
    <recommendedName>
        <fullName evidence="6">Glycoprotein hormone subunit beta domain-containing protein</fullName>
    </recommendedName>
</protein>
<evidence type="ECO:0000313" key="8">
    <source>
        <dbReference type="Proteomes" id="UP001619887"/>
    </source>
</evidence>
<evidence type="ECO:0000256" key="1">
    <source>
        <dbReference type="ARBA" id="ARBA00004613"/>
    </source>
</evidence>
<keyword evidence="3" id="KW-0964">Secreted</keyword>
<dbReference type="Pfam" id="PF00007">
    <property type="entry name" value="Cys_knot"/>
    <property type="match status" value="1"/>
</dbReference>
<dbReference type="GO" id="GO:0005576">
    <property type="term" value="C:extracellular region"/>
    <property type="evidence" value="ECO:0007669"/>
    <property type="project" value="UniProtKB-SubCell"/>
</dbReference>
<feature type="domain" description="Glycoprotein hormone subunit beta" evidence="6">
    <location>
        <begin position="22"/>
        <end position="120"/>
    </location>
</feature>